<dbReference type="STRING" id="582672.SAMN05216360_103325"/>
<feature type="domain" description="FAD/NAD(P)-binding" evidence="6">
    <location>
        <begin position="7"/>
        <end position="324"/>
    </location>
</feature>
<keyword evidence="3" id="KW-0285">Flavoprotein</keyword>
<evidence type="ECO:0000256" key="1">
    <source>
        <dbReference type="ARBA" id="ARBA00001974"/>
    </source>
</evidence>
<comment type="similarity">
    <text evidence="2">Belongs to the NADH dehydrogenase family.</text>
</comment>
<dbReference type="SUPFAM" id="SSF51905">
    <property type="entry name" value="FAD/NAD(P)-binding domain"/>
    <property type="match status" value="1"/>
</dbReference>
<dbReference type="RefSeq" id="WP_091714408.1">
    <property type="nucleotide sequence ID" value="NZ_FNHS01000003.1"/>
</dbReference>
<evidence type="ECO:0000256" key="5">
    <source>
        <dbReference type="ARBA" id="ARBA00023002"/>
    </source>
</evidence>
<dbReference type="EMBL" id="FNHS01000003">
    <property type="protein sequence ID" value="SDM76763.1"/>
    <property type="molecule type" value="Genomic_DNA"/>
</dbReference>
<dbReference type="PRINTS" id="PR00411">
    <property type="entry name" value="PNDRDTASEI"/>
</dbReference>
<proteinExistence type="inferred from homology"/>
<evidence type="ECO:0000256" key="4">
    <source>
        <dbReference type="ARBA" id="ARBA00022827"/>
    </source>
</evidence>
<dbReference type="AlphaFoldDB" id="A0A1G9VXD3"/>
<dbReference type="GO" id="GO:0003955">
    <property type="term" value="F:NAD(P)H dehydrogenase (quinone) activity"/>
    <property type="evidence" value="ECO:0007669"/>
    <property type="project" value="TreeGrafter"/>
</dbReference>
<sequence length="416" mass="44067">MSDRRHRILILGGGIAGLELATRLGRARRRNALDVTLADRNLVHIWKPMLHTFATGMARLGRQEVGFRAHAAENGYRFVPGALVALDRTAREATLAPLAGRPERVAIAYDTLVLAVGSRVNDFGTPGVARYCATIDDLADAEAFHVRFRDTLIEAHATGKPVHVAIVGGGATGVELAAEIKRAADRLSALRQGAPVTLSLIETGDRLLPHFPASISTSATRTLTALGVAVRTKTKVVSADAQSFTIEGGDRIDATLPVWAAGVKAPGVLDGLGLPHSKTGQIEVGSDLRATGDPAIFALGDCARCTDGAGHAVPATAQAAREQAIYLARHLDGALAGERVPAFRYRDRGAIVALGDYNGWGTLGRYQFGGAMRGLTARVLHALLYRRHQFEVLGVRRGLLTWIADALEGAAGSPFL</sequence>
<dbReference type="PANTHER" id="PTHR42913">
    <property type="entry name" value="APOPTOSIS-INDUCING FACTOR 1"/>
    <property type="match status" value="1"/>
</dbReference>
<dbReference type="PRINTS" id="PR00368">
    <property type="entry name" value="FADPNR"/>
</dbReference>
<dbReference type="InterPro" id="IPR023753">
    <property type="entry name" value="FAD/NAD-binding_dom"/>
</dbReference>
<dbReference type="Gene3D" id="3.50.50.100">
    <property type="match status" value="1"/>
</dbReference>
<dbReference type="OrthoDB" id="9781621at2"/>
<evidence type="ECO:0000313" key="7">
    <source>
        <dbReference type="EMBL" id="SDM76763.1"/>
    </source>
</evidence>
<keyword evidence="4" id="KW-0274">FAD</keyword>
<name>A0A1G9VXD3_9HYPH</name>
<reference evidence="8" key="1">
    <citation type="submission" date="2016-10" db="EMBL/GenBank/DDBJ databases">
        <authorList>
            <person name="Varghese N."/>
            <person name="Submissions S."/>
        </authorList>
    </citation>
    <scope>NUCLEOTIDE SEQUENCE [LARGE SCALE GENOMIC DNA]</scope>
    <source>
        <strain evidence="8">BL47</strain>
    </source>
</reference>
<organism evidence="7 8">
    <name type="scientific">Methylobacterium phyllostachyos</name>
    <dbReference type="NCBI Taxonomy" id="582672"/>
    <lineage>
        <taxon>Bacteria</taxon>
        <taxon>Pseudomonadati</taxon>
        <taxon>Pseudomonadota</taxon>
        <taxon>Alphaproteobacteria</taxon>
        <taxon>Hyphomicrobiales</taxon>
        <taxon>Methylobacteriaceae</taxon>
        <taxon>Methylobacterium</taxon>
    </lineage>
</organism>
<dbReference type="PANTHER" id="PTHR42913:SF3">
    <property type="entry name" value="64 KDA MITOCHONDRIAL NADH DEHYDROGENASE (EUROFUNG)"/>
    <property type="match status" value="1"/>
</dbReference>
<protein>
    <submittedName>
        <fullName evidence="7">NADH dehydrogenase</fullName>
    </submittedName>
</protein>
<dbReference type="InterPro" id="IPR036188">
    <property type="entry name" value="FAD/NAD-bd_sf"/>
</dbReference>
<dbReference type="Pfam" id="PF07992">
    <property type="entry name" value="Pyr_redox_2"/>
    <property type="match status" value="1"/>
</dbReference>
<dbReference type="Proteomes" id="UP000198704">
    <property type="component" value="Unassembled WGS sequence"/>
</dbReference>
<evidence type="ECO:0000259" key="6">
    <source>
        <dbReference type="Pfam" id="PF07992"/>
    </source>
</evidence>
<comment type="cofactor">
    <cofactor evidence="1">
        <name>FAD</name>
        <dbReference type="ChEBI" id="CHEBI:57692"/>
    </cofactor>
</comment>
<gene>
    <name evidence="7" type="ORF">SAMN05216360_103325</name>
</gene>
<accession>A0A1G9VXD3</accession>
<evidence type="ECO:0000256" key="2">
    <source>
        <dbReference type="ARBA" id="ARBA00005272"/>
    </source>
</evidence>
<keyword evidence="5" id="KW-0560">Oxidoreductase</keyword>
<evidence type="ECO:0000256" key="3">
    <source>
        <dbReference type="ARBA" id="ARBA00022630"/>
    </source>
</evidence>
<keyword evidence="8" id="KW-1185">Reference proteome</keyword>
<dbReference type="GO" id="GO:0019646">
    <property type="term" value="P:aerobic electron transport chain"/>
    <property type="evidence" value="ECO:0007669"/>
    <property type="project" value="TreeGrafter"/>
</dbReference>
<dbReference type="InterPro" id="IPR051169">
    <property type="entry name" value="NADH-Q_oxidoreductase"/>
</dbReference>
<evidence type="ECO:0000313" key="8">
    <source>
        <dbReference type="Proteomes" id="UP000198704"/>
    </source>
</evidence>